<evidence type="ECO:0000313" key="3">
    <source>
        <dbReference type="EMBL" id="NYG04300.1"/>
    </source>
</evidence>
<dbReference type="GeneID" id="98054259"/>
<dbReference type="Pfam" id="PF02515">
    <property type="entry name" value="CoA_transf_3"/>
    <property type="match status" value="1"/>
</dbReference>
<accession>A0A852W6Z3</accession>
<reference evidence="3 4" key="1">
    <citation type="submission" date="2020-07" db="EMBL/GenBank/DDBJ databases">
        <title>Sequencing the genomes of 1000 actinobacteria strains.</title>
        <authorList>
            <person name="Klenk H.-P."/>
        </authorList>
    </citation>
    <scope>NUCLEOTIDE SEQUENCE [LARGE SCALE GENOMIC DNA]</scope>
    <source>
        <strain evidence="3 4">DSM 44749</strain>
    </source>
</reference>
<feature type="region of interest" description="Disordered" evidence="2">
    <location>
        <begin position="347"/>
        <end position="366"/>
    </location>
</feature>
<sequence length="409" mass="42131">MSPVLDGIRVVELGSGALSPQPGQTLGDLGAEVVKVEHGARGDALRPVDRQAVDNDLMAPAFAAANRNKRSICVDLATPGGEDVVRRLVERADVLLHDHGAPCIERLALGHADLAGGHPRLIHASISSAGSIGSTAAPSGHELLAQATSGLTHTGCGRGGHLPRSLPGTPVIYAASALLVQGILGALLERGRSGRGQEVTVSLFDTALAMQGSEVASLSMYGRSPGWDDLGYRATFTTRDGTVTVVGVVDADALGPLCRELGVDDLTERAEFSTPYLQARNGEAATALLAPAVAELTNLQALEVFETAGLACAPRLGLRTLLDGSSVGAGPLLVDVDVAGQPAAQLPRHPVRMSRSRAQTGRGVPALGQDTENVLAELGFVPGEIRALAGVGAIRPDADREIRSAANYV</sequence>
<name>A0A852W6Z3_PSEA5</name>
<protein>
    <submittedName>
        <fullName evidence="3">Crotonobetainyl-CoA:carnitine CoA-transferase CaiB-like acyl-CoA transferase</fullName>
    </submittedName>
</protein>
<organism evidence="3 4">
    <name type="scientific">Pseudonocardia alni</name>
    <name type="common">Amycolata alni</name>
    <dbReference type="NCBI Taxonomy" id="33907"/>
    <lineage>
        <taxon>Bacteria</taxon>
        <taxon>Bacillati</taxon>
        <taxon>Actinomycetota</taxon>
        <taxon>Actinomycetes</taxon>
        <taxon>Pseudonocardiales</taxon>
        <taxon>Pseudonocardiaceae</taxon>
        <taxon>Pseudonocardia</taxon>
    </lineage>
</organism>
<dbReference type="RefSeq" id="WP_179762185.1">
    <property type="nucleotide sequence ID" value="NZ_BAAAJZ010000006.1"/>
</dbReference>
<dbReference type="GO" id="GO:0008410">
    <property type="term" value="F:CoA-transferase activity"/>
    <property type="evidence" value="ECO:0007669"/>
    <property type="project" value="TreeGrafter"/>
</dbReference>
<dbReference type="InterPro" id="IPR003673">
    <property type="entry name" value="CoA-Trfase_fam_III"/>
</dbReference>
<evidence type="ECO:0000256" key="2">
    <source>
        <dbReference type="SAM" id="MobiDB-lite"/>
    </source>
</evidence>
<dbReference type="PANTHER" id="PTHR48207:SF3">
    <property type="entry name" value="SUCCINATE--HYDROXYMETHYLGLUTARATE COA-TRANSFERASE"/>
    <property type="match status" value="1"/>
</dbReference>
<gene>
    <name evidence="3" type="ORF">HDA37_004585</name>
</gene>
<dbReference type="Proteomes" id="UP000549695">
    <property type="component" value="Unassembled WGS sequence"/>
</dbReference>
<dbReference type="EMBL" id="JACCCZ010000001">
    <property type="protein sequence ID" value="NYG04300.1"/>
    <property type="molecule type" value="Genomic_DNA"/>
</dbReference>
<dbReference type="Gene3D" id="3.40.50.10540">
    <property type="entry name" value="Crotonobetainyl-coa:carnitine coa-transferase, domain 1"/>
    <property type="match status" value="1"/>
</dbReference>
<keyword evidence="1" id="KW-0808">Transferase</keyword>
<dbReference type="AlphaFoldDB" id="A0A852W6Z3"/>
<dbReference type="InterPro" id="IPR023606">
    <property type="entry name" value="CoA-Trfase_III_dom_1_sf"/>
</dbReference>
<dbReference type="SUPFAM" id="SSF89796">
    <property type="entry name" value="CoA-transferase family III (CaiB/BaiF)"/>
    <property type="match status" value="1"/>
</dbReference>
<keyword evidence="4" id="KW-1185">Reference proteome</keyword>
<dbReference type="InterPro" id="IPR044855">
    <property type="entry name" value="CoA-Trfase_III_dom3_sf"/>
</dbReference>
<dbReference type="InterPro" id="IPR050483">
    <property type="entry name" value="CoA-transferase_III_domain"/>
</dbReference>
<proteinExistence type="predicted"/>
<comment type="caution">
    <text evidence="3">The sequence shown here is derived from an EMBL/GenBank/DDBJ whole genome shotgun (WGS) entry which is preliminary data.</text>
</comment>
<evidence type="ECO:0000256" key="1">
    <source>
        <dbReference type="ARBA" id="ARBA00022679"/>
    </source>
</evidence>
<dbReference type="Gene3D" id="3.30.1540.10">
    <property type="entry name" value="formyl-coa transferase, domain 3"/>
    <property type="match status" value="1"/>
</dbReference>
<evidence type="ECO:0000313" key="4">
    <source>
        <dbReference type="Proteomes" id="UP000549695"/>
    </source>
</evidence>
<dbReference type="PANTHER" id="PTHR48207">
    <property type="entry name" value="SUCCINATE--HYDROXYMETHYLGLUTARATE COA-TRANSFERASE"/>
    <property type="match status" value="1"/>
</dbReference>